<evidence type="ECO:0000313" key="2">
    <source>
        <dbReference type="EMBL" id="TQM13773.1"/>
    </source>
</evidence>
<name>A0A543DWR6_9PSEU</name>
<gene>
    <name evidence="2" type="ORF">FB558_0526</name>
</gene>
<dbReference type="OrthoDB" id="3569145at2"/>
<dbReference type="InterPro" id="IPR011991">
    <property type="entry name" value="ArsR-like_HTH"/>
</dbReference>
<dbReference type="InterPro" id="IPR036390">
    <property type="entry name" value="WH_DNA-bd_sf"/>
</dbReference>
<dbReference type="SUPFAM" id="SSF46785">
    <property type="entry name" value="Winged helix' DNA-binding domain"/>
    <property type="match status" value="1"/>
</dbReference>
<dbReference type="GO" id="GO:0003700">
    <property type="term" value="F:DNA-binding transcription factor activity"/>
    <property type="evidence" value="ECO:0007669"/>
    <property type="project" value="InterPro"/>
</dbReference>
<comment type="caution">
    <text evidence="2">The sequence shown here is derived from an EMBL/GenBank/DDBJ whole genome shotgun (WGS) entry which is preliminary data.</text>
</comment>
<keyword evidence="3" id="KW-1185">Reference proteome</keyword>
<sequence>MDGPVSRVRVDPRAAVRVAFDPYTSVLALACAGVRDRLRGLDTVPARVAARIPRHGVQAFARLVAPGRSVGPECVTPAEPAADTDVPAEVDRLRGLTDAEVHDDLDRTFGGSPPPHWLAVADAPARWARDVADGLEALWQGVEPVWRRESELRVREAERVGAAAARGALDVVLASAHPRGRAEDGALVFPDPEGTDLDAVGRLVVLTPVLNRLDVSISNLERAGLVWLAYPVPGTPGPAPHPGGLDALLTPVRAQLLRALDGERSMSRVAEGSAIAPSVATHHVHALVAAGLARRRREGRHTLVSRTGRGAALLELYDAAARTPRGNH</sequence>
<protein>
    <submittedName>
        <fullName evidence="2">Helix-turn-helix protein</fullName>
    </submittedName>
</protein>
<accession>A0A543DWR6</accession>
<dbReference type="InterPro" id="IPR001845">
    <property type="entry name" value="HTH_ArsR_DNA-bd_dom"/>
</dbReference>
<evidence type="ECO:0000313" key="3">
    <source>
        <dbReference type="Proteomes" id="UP000315677"/>
    </source>
</evidence>
<dbReference type="AlphaFoldDB" id="A0A543DWR6"/>
<dbReference type="RefSeq" id="WP_142047734.1">
    <property type="nucleotide sequence ID" value="NZ_VFPA01000001.1"/>
</dbReference>
<evidence type="ECO:0000259" key="1">
    <source>
        <dbReference type="SMART" id="SM00418"/>
    </source>
</evidence>
<dbReference type="Proteomes" id="UP000315677">
    <property type="component" value="Unassembled WGS sequence"/>
</dbReference>
<proteinExistence type="predicted"/>
<dbReference type="EMBL" id="VFPA01000001">
    <property type="protein sequence ID" value="TQM13773.1"/>
    <property type="molecule type" value="Genomic_DNA"/>
</dbReference>
<feature type="domain" description="HTH arsR-type" evidence="1">
    <location>
        <begin position="243"/>
        <end position="319"/>
    </location>
</feature>
<dbReference type="SMART" id="SM00418">
    <property type="entry name" value="HTH_ARSR"/>
    <property type="match status" value="1"/>
</dbReference>
<dbReference type="InterPro" id="IPR036388">
    <property type="entry name" value="WH-like_DNA-bd_sf"/>
</dbReference>
<reference evidence="2 3" key="1">
    <citation type="submission" date="2019-06" db="EMBL/GenBank/DDBJ databases">
        <title>Sequencing the genomes of 1000 actinobacteria strains.</title>
        <authorList>
            <person name="Klenk H.-P."/>
        </authorList>
    </citation>
    <scope>NUCLEOTIDE SEQUENCE [LARGE SCALE GENOMIC DNA]</scope>
    <source>
        <strain evidence="2 3">DSM 45301</strain>
    </source>
</reference>
<organism evidence="2 3">
    <name type="scientific">Pseudonocardia kunmingensis</name>
    <dbReference type="NCBI Taxonomy" id="630975"/>
    <lineage>
        <taxon>Bacteria</taxon>
        <taxon>Bacillati</taxon>
        <taxon>Actinomycetota</taxon>
        <taxon>Actinomycetes</taxon>
        <taxon>Pseudonocardiales</taxon>
        <taxon>Pseudonocardiaceae</taxon>
        <taxon>Pseudonocardia</taxon>
    </lineage>
</organism>
<dbReference type="Pfam" id="PF12840">
    <property type="entry name" value="HTH_20"/>
    <property type="match status" value="1"/>
</dbReference>
<dbReference type="CDD" id="cd00090">
    <property type="entry name" value="HTH_ARSR"/>
    <property type="match status" value="1"/>
</dbReference>
<dbReference type="Gene3D" id="1.10.10.10">
    <property type="entry name" value="Winged helix-like DNA-binding domain superfamily/Winged helix DNA-binding domain"/>
    <property type="match status" value="1"/>
</dbReference>